<keyword evidence="3" id="KW-0812">Transmembrane</keyword>
<comment type="subcellular location">
    <subcellularLocation>
        <location evidence="1">Cell envelope</location>
    </subcellularLocation>
</comment>
<reference evidence="5 6" key="1">
    <citation type="submission" date="2022-12" db="EMBL/GenBank/DDBJ databases">
        <title>Polyphasic characterization of Geotalea uranireducens NIT-SL11 newly isolated from a complex of sewage sludge and microbially reduced graphene oxide.</title>
        <authorList>
            <person name="Xie L."/>
            <person name="Yoshida N."/>
            <person name="Meng L."/>
        </authorList>
    </citation>
    <scope>NUCLEOTIDE SEQUENCE [LARGE SCALE GENOMIC DNA]</scope>
    <source>
        <strain evidence="5 6">NIT-SL11</strain>
    </source>
</reference>
<dbReference type="PANTHER" id="PTHR30386">
    <property type="entry name" value="MEMBRANE FUSION SUBUNIT OF EMRAB-TOLC MULTIDRUG EFFLUX PUMP"/>
    <property type="match status" value="1"/>
</dbReference>
<evidence type="ECO:0000256" key="2">
    <source>
        <dbReference type="SAM" id="Coils"/>
    </source>
</evidence>
<accession>A0ABN6VZC3</accession>
<dbReference type="PRINTS" id="PR01490">
    <property type="entry name" value="RTXTOXIND"/>
</dbReference>
<keyword evidence="3" id="KW-0472">Membrane</keyword>
<dbReference type="EMBL" id="AP027151">
    <property type="protein sequence ID" value="BDV44040.1"/>
    <property type="molecule type" value="Genomic_DNA"/>
</dbReference>
<sequence>MSETAKSIPTDVSTTNRRKKLLIALAAVVVISAASATAYGLLYGSNFVATDNAYTAVEVAQVTPSVGGTISEVPVTDTQTVRKGDILVRIDQTDARLALAQAEADLGRAIRRVKGFMANDGSLNAQITAREADEQRAAAQLRSAEADFDRAQIDLQRRAALSTSGSVSGDELTRAQNAFAAAKANLDAIRAAIAQAKANHSTAVSSRQANAVLINGTTVDTNPEVALARARRDQAAVDLERTVIRAPVAGIIAKRQVQVGQRVQAGTPLLAVVPVQEMHVDANFKEVQLKKVRVGQPVTLHADIYGKSVTYHGTVEGFSGGTGAAFSAIPAQNATGNWIKVVQRLPVRVRLDPTELLKNPLKVGLSMTAEIDTRGK</sequence>
<gene>
    <name evidence="5" type="ORF">GURASL_29630</name>
</gene>
<evidence type="ECO:0000313" key="6">
    <source>
        <dbReference type="Proteomes" id="UP001317705"/>
    </source>
</evidence>
<proteinExistence type="predicted"/>
<feature type="domain" description="Multidrug export protein EmrA/FarA alpha-helical hairpin" evidence="4">
    <location>
        <begin position="93"/>
        <end position="242"/>
    </location>
</feature>
<dbReference type="Proteomes" id="UP001317705">
    <property type="component" value="Chromosome"/>
</dbReference>
<dbReference type="Gene3D" id="2.40.50.100">
    <property type="match status" value="1"/>
</dbReference>
<dbReference type="InterPro" id="IPR050739">
    <property type="entry name" value="MFP"/>
</dbReference>
<evidence type="ECO:0000256" key="3">
    <source>
        <dbReference type="SAM" id="Phobius"/>
    </source>
</evidence>
<dbReference type="Gene3D" id="1.10.287.470">
    <property type="entry name" value="Helix hairpin bin"/>
    <property type="match status" value="2"/>
</dbReference>
<dbReference type="PANTHER" id="PTHR30386:SF19">
    <property type="entry name" value="MULTIDRUG EXPORT PROTEIN EMRA-RELATED"/>
    <property type="match status" value="1"/>
</dbReference>
<name>A0ABN6VZC3_9BACT</name>
<evidence type="ECO:0000313" key="5">
    <source>
        <dbReference type="EMBL" id="BDV44040.1"/>
    </source>
</evidence>
<protein>
    <submittedName>
        <fullName evidence="5">Hemolysin D</fullName>
    </submittedName>
</protein>
<dbReference type="Pfam" id="PF25885">
    <property type="entry name" value="HH_EMRA"/>
    <property type="match status" value="1"/>
</dbReference>
<organism evidence="5 6">
    <name type="scientific">Geotalea uraniireducens</name>
    <dbReference type="NCBI Taxonomy" id="351604"/>
    <lineage>
        <taxon>Bacteria</taxon>
        <taxon>Pseudomonadati</taxon>
        <taxon>Thermodesulfobacteriota</taxon>
        <taxon>Desulfuromonadia</taxon>
        <taxon>Geobacterales</taxon>
        <taxon>Geobacteraceae</taxon>
        <taxon>Geotalea</taxon>
    </lineage>
</organism>
<feature type="transmembrane region" description="Helical" evidence="3">
    <location>
        <begin position="21"/>
        <end position="42"/>
    </location>
</feature>
<keyword evidence="2" id="KW-0175">Coiled coil</keyword>
<dbReference type="SUPFAM" id="SSF111369">
    <property type="entry name" value="HlyD-like secretion proteins"/>
    <property type="match status" value="2"/>
</dbReference>
<dbReference type="InterPro" id="IPR058633">
    <property type="entry name" value="EmrA/FarA_HH"/>
</dbReference>
<keyword evidence="6" id="KW-1185">Reference proteome</keyword>
<dbReference type="RefSeq" id="WP_282000152.1">
    <property type="nucleotide sequence ID" value="NZ_AP027151.1"/>
</dbReference>
<evidence type="ECO:0000259" key="4">
    <source>
        <dbReference type="Pfam" id="PF25885"/>
    </source>
</evidence>
<feature type="coiled-coil region" evidence="2">
    <location>
        <begin position="172"/>
        <end position="199"/>
    </location>
</feature>
<keyword evidence="3" id="KW-1133">Transmembrane helix</keyword>
<dbReference type="Gene3D" id="2.40.30.170">
    <property type="match status" value="1"/>
</dbReference>
<evidence type="ECO:0000256" key="1">
    <source>
        <dbReference type="ARBA" id="ARBA00004196"/>
    </source>
</evidence>